<proteinExistence type="predicted"/>
<accession>A0A7J7DTJ3</accession>
<dbReference type="PIRSF" id="PIRSF031279">
    <property type="entry name" value="UCP031279"/>
    <property type="match status" value="1"/>
</dbReference>
<gene>
    <name evidence="1" type="ORF">HS088_TW03G00005</name>
</gene>
<reference evidence="1 2" key="1">
    <citation type="journal article" date="2020" name="Nat. Commun.">
        <title>Genome of Tripterygium wilfordii and identification of cytochrome P450 involved in triptolide biosynthesis.</title>
        <authorList>
            <person name="Tu L."/>
            <person name="Su P."/>
            <person name="Zhang Z."/>
            <person name="Gao L."/>
            <person name="Wang J."/>
            <person name="Hu T."/>
            <person name="Zhou J."/>
            <person name="Zhang Y."/>
            <person name="Zhao Y."/>
            <person name="Liu Y."/>
            <person name="Song Y."/>
            <person name="Tong Y."/>
            <person name="Lu Y."/>
            <person name="Yang J."/>
            <person name="Xu C."/>
            <person name="Jia M."/>
            <person name="Peters R.J."/>
            <person name="Huang L."/>
            <person name="Gao W."/>
        </authorList>
    </citation>
    <scope>NUCLEOTIDE SEQUENCE [LARGE SCALE GENOMIC DNA]</scope>
    <source>
        <strain evidence="2">cv. XIE 37</strain>
        <tissue evidence="1">Leaf</tissue>
    </source>
</reference>
<dbReference type="EMBL" id="JAAARO010000003">
    <property type="protein sequence ID" value="KAF5749680.1"/>
    <property type="molecule type" value="Genomic_DNA"/>
</dbReference>
<keyword evidence="2" id="KW-1185">Reference proteome</keyword>
<protein>
    <submittedName>
        <fullName evidence="1">Uncharacterized protein</fullName>
    </submittedName>
</protein>
<dbReference type="OrthoDB" id="694638at2759"/>
<sequence length="165" mass="18472">MASTKKGSKLTKLVKAPIRVLIKLRDLYVNSLIECSDRISHDTIMGCPTAQAMNTLPRSFSVSSTKSSSSRKDDDFKELIRAASTRSLGDKVELDLLRRQQTSTIIRKQPNMINNNMPRSRSVFVARIDEDKSMDFGDDEHVKVNTGVFQRSRSSAVSRKIGVLP</sequence>
<dbReference type="PANTHER" id="PTHR33526:SF4">
    <property type="entry name" value="OS07G0123800 PROTEIN"/>
    <property type="match status" value="1"/>
</dbReference>
<dbReference type="InParanoid" id="A0A7J7DTJ3"/>
<dbReference type="InterPro" id="IPR016972">
    <property type="entry name" value="UCP031279"/>
</dbReference>
<comment type="caution">
    <text evidence="1">The sequence shown here is derived from an EMBL/GenBank/DDBJ whole genome shotgun (WGS) entry which is preliminary data.</text>
</comment>
<name>A0A7J7DTJ3_TRIWF</name>
<dbReference type="FunCoup" id="A0A7J7DTJ3">
    <property type="interactions" value="257"/>
</dbReference>
<evidence type="ECO:0000313" key="1">
    <source>
        <dbReference type="EMBL" id="KAF5749680.1"/>
    </source>
</evidence>
<dbReference type="Proteomes" id="UP000593562">
    <property type="component" value="Unassembled WGS sequence"/>
</dbReference>
<dbReference type="AlphaFoldDB" id="A0A7J7DTJ3"/>
<dbReference type="PANTHER" id="PTHR33526">
    <property type="entry name" value="OS07G0123800 PROTEIN"/>
    <property type="match status" value="1"/>
</dbReference>
<evidence type="ECO:0000313" key="2">
    <source>
        <dbReference type="Proteomes" id="UP000593562"/>
    </source>
</evidence>
<organism evidence="1 2">
    <name type="scientific">Tripterygium wilfordii</name>
    <name type="common">Thunder God vine</name>
    <dbReference type="NCBI Taxonomy" id="458696"/>
    <lineage>
        <taxon>Eukaryota</taxon>
        <taxon>Viridiplantae</taxon>
        <taxon>Streptophyta</taxon>
        <taxon>Embryophyta</taxon>
        <taxon>Tracheophyta</taxon>
        <taxon>Spermatophyta</taxon>
        <taxon>Magnoliopsida</taxon>
        <taxon>eudicotyledons</taxon>
        <taxon>Gunneridae</taxon>
        <taxon>Pentapetalae</taxon>
        <taxon>rosids</taxon>
        <taxon>fabids</taxon>
        <taxon>Celastrales</taxon>
        <taxon>Celastraceae</taxon>
        <taxon>Tripterygium</taxon>
    </lineage>
</organism>